<dbReference type="Proteomes" id="UP000233458">
    <property type="component" value="Chromosome"/>
</dbReference>
<sequence>MAAIRGAVVWVHISSVHDQVWGFTLNNKCLKAVMWQYGVFAIDWGLQDETGGRCGASHMIRER</sequence>
<name>A0ABN5FC32_9PROT</name>
<organism evidence="1 2">
    <name type="scientific">Thalassospira marina</name>
    <dbReference type="NCBI Taxonomy" id="2048283"/>
    <lineage>
        <taxon>Bacteria</taxon>
        <taxon>Pseudomonadati</taxon>
        <taxon>Pseudomonadota</taxon>
        <taxon>Alphaproteobacteria</taxon>
        <taxon>Rhodospirillales</taxon>
        <taxon>Thalassospiraceae</taxon>
        <taxon>Thalassospira</taxon>
    </lineage>
</organism>
<evidence type="ECO:0000313" key="2">
    <source>
        <dbReference type="Proteomes" id="UP000233458"/>
    </source>
</evidence>
<keyword evidence="2" id="KW-1185">Reference proteome</keyword>
<gene>
    <name evidence="1" type="ORF">CSC3H3_01660</name>
</gene>
<reference evidence="1 2" key="1">
    <citation type="submission" date="2017-10" db="EMBL/GenBank/DDBJ databases">
        <title>Biodiversity and function of Thalassospira species in the particle-attached aromatic-hydrocarbon-degrading consortia from the surface seawater of the China South Sea.</title>
        <authorList>
            <person name="Dong C."/>
            <person name="Liu R."/>
            <person name="Shao Z."/>
        </authorList>
    </citation>
    <scope>NUCLEOTIDE SEQUENCE [LARGE SCALE GENOMIC DNA]</scope>
    <source>
        <strain evidence="1 2">CSC3H3</strain>
    </source>
</reference>
<protein>
    <submittedName>
        <fullName evidence="1">Uncharacterized protein</fullName>
    </submittedName>
</protein>
<accession>A0ABN5FC32</accession>
<proteinExistence type="predicted"/>
<dbReference type="EMBL" id="CP024199">
    <property type="protein sequence ID" value="AUG51554.1"/>
    <property type="molecule type" value="Genomic_DNA"/>
</dbReference>
<evidence type="ECO:0000313" key="1">
    <source>
        <dbReference type="EMBL" id="AUG51554.1"/>
    </source>
</evidence>